<evidence type="ECO:0000313" key="3">
    <source>
        <dbReference type="EMBL" id="RRT42315.1"/>
    </source>
</evidence>
<dbReference type="AlphaFoldDB" id="A0A426XSD7"/>
<feature type="region of interest" description="Disordered" evidence="2">
    <location>
        <begin position="163"/>
        <end position="192"/>
    </location>
</feature>
<comment type="caution">
    <text evidence="3">The sequence shown here is derived from an EMBL/GenBank/DDBJ whole genome shotgun (WGS) entry which is preliminary data.</text>
</comment>
<name>A0A426XSD7_ENSVE</name>
<keyword evidence="1" id="KW-0175">Coiled coil</keyword>
<evidence type="ECO:0000256" key="2">
    <source>
        <dbReference type="SAM" id="MobiDB-lite"/>
    </source>
</evidence>
<reference evidence="3 4" key="1">
    <citation type="journal article" date="2014" name="Agronomy (Basel)">
        <title>A Draft Genome Sequence for Ensete ventricosum, the Drought-Tolerant Tree Against Hunger.</title>
        <authorList>
            <person name="Harrison J."/>
            <person name="Moore K.A."/>
            <person name="Paszkiewicz K."/>
            <person name="Jones T."/>
            <person name="Grant M."/>
            <person name="Ambacheew D."/>
            <person name="Muzemil S."/>
            <person name="Studholme D.J."/>
        </authorList>
    </citation>
    <scope>NUCLEOTIDE SEQUENCE [LARGE SCALE GENOMIC DNA]</scope>
</reference>
<dbReference type="Proteomes" id="UP000287651">
    <property type="component" value="Unassembled WGS sequence"/>
</dbReference>
<sequence>MAIEGCGSGTIVLMVAKEYNSSSTRLMVAEGCNSGTTRLMVAEGCNSGTNGLMVVKGCNSGTIGLMVAEGCDSDTTGLMVAEGCNSSTTGLMAAKGMPQEYMLVDHACPARGYLGLRRLHVCKFTLQTVACRTGNSGNSRSSSFAPLIPLIRSDVLSGSSSVKVVPSANSEGTQSEGPKASVSGSLCSRIPSRQTPSYKEILRGPSGVRFQTRRLLVDPEVGQGSASKFGQGVLHPNLAKDLYTLPSEILMTQAKKQIVAVATVRQQADELQANNANLRSGLDELTNRVKQVDKELNELRAGLAESQMKE</sequence>
<evidence type="ECO:0000256" key="1">
    <source>
        <dbReference type="SAM" id="Coils"/>
    </source>
</evidence>
<proteinExistence type="predicted"/>
<evidence type="ECO:0000313" key="4">
    <source>
        <dbReference type="Proteomes" id="UP000287651"/>
    </source>
</evidence>
<protein>
    <submittedName>
        <fullName evidence="3">Uncharacterized protein</fullName>
    </submittedName>
</protein>
<organism evidence="3 4">
    <name type="scientific">Ensete ventricosum</name>
    <name type="common">Abyssinian banana</name>
    <name type="synonym">Musa ensete</name>
    <dbReference type="NCBI Taxonomy" id="4639"/>
    <lineage>
        <taxon>Eukaryota</taxon>
        <taxon>Viridiplantae</taxon>
        <taxon>Streptophyta</taxon>
        <taxon>Embryophyta</taxon>
        <taxon>Tracheophyta</taxon>
        <taxon>Spermatophyta</taxon>
        <taxon>Magnoliopsida</taxon>
        <taxon>Liliopsida</taxon>
        <taxon>Zingiberales</taxon>
        <taxon>Musaceae</taxon>
        <taxon>Ensete</taxon>
    </lineage>
</organism>
<accession>A0A426XSD7</accession>
<dbReference type="EMBL" id="AMZH03017933">
    <property type="protein sequence ID" value="RRT42315.1"/>
    <property type="molecule type" value="Genomic_DNA"/>
</dbReference>
<feature type="coiled-coil region" evidence="1">
    <location>
        <begin position="261"/>
        <end position="309"/>
    </location>
</feature>
<gene>
    <name evidence="3" type="ORF">B296_00055073</name>
</gene>